<dbReference type="Pfam" id="PF19127">
    <property type="entry name" value="Choline_bind_3"/>
    <property type="match status" value="5"/>
</dbReference>
<dbReference type="SUPFAM" id="SSF69360">
    <property type="entry name" value="Cell wall binding repeat"/>
    <property type="match status" value="4"/>
</dbReference>
<dbReference type="EMBL" id="JBHSAC010000004">
    <property type="protein sequence ID" value="MFC3931277.1"/>
    <property type="molecule type" value="Genomic_DNA"/>
</dbReference>
<organism evidence="5 6">
    <name type="scientific">Streptococcus dentapri</name>
    <dbReference type="NCBI Taxonomy" id="573564"/>
    <lineage>
        <taxon>Bacteria</taxon>
        <taxon>Bacillati</taxon>
        <taxon>Bacillota</taxon>
        <taxon>Bacilli</taxon>
        <taxon>Lactobacillales</taxon>
        <taxon>Streptococcaceae</taxon>
        <taxon>Streptococcus</taxon>
    </lineage>
</organism>
<feature type="domain" description="YSIRK Gram-positive signal peptide" evidence="4">
    <location>
        <begin position="13"/>
        <end position="35"/>
    </location>
</feature>
<protein>
    <submittedName>
        <fullName evidence="5">YSIRK-type signal peptide-containing protein</fullName>
    </submittedName>
</protein>
<keyword evidence="1" id="KW-0732">Signal</keyword>
<proteinExistence type="predicted"/>
<keyword evidence="2" id="KW-0677">Repeat</keyword>
<feature type="compositionally biased region" description="Polar residues" evidence="3">
    <location>
        <begin position="93"/>
        <end position="107"/>
    </location>
</feature>
<dbReference type="Pfam" id="PF01473">
    <property type="entry name" value="Choline_bind_1"/>
    <property type="match status" value="2"/>
</dbReference>
<evidence type="ECO:0000313" key="5">
    <source>
        <dbReference type="EMBL" id="MFC3931277.1"/>
    </source>
</evidence>
<evidence type="ECO:0000256" key="1">
    <source>
        <dbReference type="ARBA" id="ARBA00022729"/>
    </source>
</evidence>
<dbReference type="InterPro" id="IPR027636">
    <property type="entry name" value="Glucan-bd_rpt"/>
</dbReference>
<comment type="caution">
    <text evidence="5">The sequence shown here is derived from an EMBL/GenBank/DDBJ whole genome shotgun (WGS) entry which is preliminary data.</text>
</comment>
<name>A0ABV8CYQ4_9STRE</name>
<dbReference type="InterPro" id="IPR005877">
    <property type="entry name" value="YSIRK_signal_dom"/>
</dbReference>
<dbReference type="Gene3D" id="2.10.270.10">
    <property type="entry name" value="Cholin Binding"/>
    <property type="match status" value="5"/>
</dbReference>
<sequence>MKKSLLHLHHESQRFSIRKYAIGVACVLVGCFLLLEGQQISADETATTAIESSETAVELTQTGQTNKVEENTQITIPVIETPKGPDEIKESGTENLETATSATTEDSNPVLLNDNQDSPISSQTQEPVAETVKASAKDINIFVERDGHWYYLGEDGQPLTGLQTIDGKTYAFAWDGRQYKGEWASFDGGKTYYFDENDGQLVTNRFVRRFSNWQYLNEQGIPVTGQQTINGQNLYFDKYGNQAKGRLISIDGKIYYTDPHKGDVTDLSQYAGQFLTSEDNRYYVQADGTLITGLQVIDGKTLGFENDGRQIIGRWGVINNQKYYFQEKTGEMLKKQFIKYSKGVWRYLDANGLAVTGLQTIDGQKLYFYSNGNQAKGNFVSINGKAYFTDYDTGVLSDASQYVGQYRQGQPGEWYYINQDGSLAYGLQTIDGQKVYFNDKGIQSKGVINYINGKYYYFDPDTGAMWTNRFHTHYHQNIGNYANPYTKQYYYLGEDGAAYVGGPYKINGKDYMFNDKGIQVIGLYQNADGSQSYYLEEGGRAKNQFSTKIVIQYKAPTAYYHYFSDENEKVATGFFQVGDKIYYSDEKDHEISFTYSLERLITVDNKLYMRNDEGIILTNQTVIYQGKTYNADDKGILTEITS</sequence>
<dbReference type="InterPro" id="IPR018337">
    <property type="entry name" value="Cell_wall/Cho-bd_repeat"/>
</dbReference>
<dbReference type="Pfam" id="PF04650">
    <property type="entry name" value="YSIRK_signal"/>
    <property type="match status" value="1"/>
</dbReference>
<evidence type="ECO:0000259" key="4">
    <source>
        <dbReference type="Pfam" id="PF04650"/>
    </source>
</evidence>
<evidence type="ECO:0000256" key="2">
    <source>
        <dbReference type="ARBA" id="ARBA00022737"/>
    </source>
</evidence>
<feature type="region of interest" description="Disordered" evidence="3">
    <location>
        <begin position="81"/>
        <end position="127"/>
    </location>
</feature>
<reference evidence="6" key="1">
    <citation type="journal article" date="2019" name="Int. J. Syst. Evol. Microbiol.">
        <title>The Global Catalogue of Microorganisms (GCM) 10K type strain sequencing project: providing services to taxonomists for standard genome sequencing and annotation.</title>
        <authorList>
            <consortium name="The Broad Institute Genomics Platform"/>
            <consortium name="The Broad Institute Genome Sequencing Center for Infectious Disease"/>
            <person name="Wu L."/>
            <person name="Ma J."/>
        </authorList>
    </citation>
    <scope>NUCLEOTIDE SEQUENCE [LARGE SCALE GENOMIC DNA]</scope>
    <source>
        <strain evidence="6">CCUG 58728</strain>
    </source>
</reference>
<feature type="compositionally biased region" description="Basic and acidic residues" evidence="3">
    <location>
        <begin position="83"/>
        <end position="92"/>
    </location>
</feature>
<dbReference type="Proteomes" id="UP001595901">
    <property type="component" value="Unassembled WGS sequence"/>
</dbReference>
<dbReference type="NCBIfam" id="TIGR04035">
    <property type="entry name" value="glucan_65_rpt"/>
    <property type="match status" value="5"/>
</dbReference>
<keyword evidence="6" id="KW-1185">Reference proteome</keyword>
<feature type="compositionally biased region" description="Polar residues" evidence="3">
    <location>
        <begin position="113"/>
        <end position="126"/>
    </location>
</feature>
<dbReference type="NCBIfam" id="TIGR01168">
    <property type="entry name" value="YSIRK_signal"/>
    <property type="match status" value="1"/>
</dbReference>
<dbReference type="PROSITE" id="PS51257">
    <property type="entry name" value="PROKAR_LIPOPROTEIN"/>
    <property type="match status" value="1"/>
</dbReference>
<accession>A0ABV8CYQ4</accession>
<evidence type="ECO:0000256" key="3">
    <source>
        <dbReference type="SAM" id="MobiDB-lite"/>
    </source>
</evidence>
<gene>
    <name evidence="5" type="ORF">ACFOSE_00440</name>
</gene>
<evidence type="ECO:0000313" key="6">
    <source>
        <dbReference type="Proteomes" id="UP001595901"/>
    </source>
</evidence>
<dbReference type="RefSeq" id="WP_380429061.1">
    <property type="nucleotide sequence ID" value="NZ_JBHSAC010000004.1"/>
</dbReference>